<evidence type="ECO:0000313" key="2">
    <source>
        <dbReference type="Proteomes" id="UP000192566"/>
    </source>
</evidence>
<accession>A0A1X0DW11</accession>
<sequence>MDLAARPHITAGIALASAAVLAAGPMAQHLPDLHATQHLREVSVPGIQLTDAADSVIDLFSGVENELASLASGAAATAVPAAALTDFINPAALPLPIATWVKTFQNVGTSLQTTVNLMQKLPFPVAQQVAANWVSYADVYVNAYQVAANAAVKFYTGTATTNFWPYLNAAFNSFASGSFTGLNKGVVPDLVEAFYAYPLLTIGLPLGTILHIPADFTQNLATVTTYLLENSVTSIGTYWASTLPTQVETAFGGSFQAASTAWSHGDPVGAISNLLNTPGALVNDFLNGSTGSQGLISFLLNHTILTTLTPNLATSIVAPNAQNIASGGSLQAALQGLGNQLINGWPSLSNAVSGISTGLTTLLQNVASKMPSLLASFGATFATNIGLLISNLLKLL</sequence>
<protein>
    <submittedName>
        <fullName evidence="1">Uncharacterized protein</fullName>
    </submittedName>
</protein>
<evidence type="ECO:0000313" key="1">
    <source>
        <dbReference type="EMBL" id="ORA76537.1"/>
    </source>
</evidence>
<proteinExistence type="predicted"/>
<dbReference type="Proteomes" id="UP000192566">
    <property type="component" value="Unassembled WGS sequence"/>
</dbReference>
<dbReference type="OrthoDB" id="4723909at2"/>
<organism evidence="1 2">
    <name type="scientific">Mycobacterium heidelbergense</name>
    <dbReference type="NCBI Taxonomy" id="53376"/>
    <lineage>
        <taxon>Bacteria</taxon>
        <taxon>Bacillati</taxon>
        <taxon>Actinomycetota</taxon>
        <taxon>Actinomycetes</taxon>
        <taxon>Mycobacteriales</taxon>
        <taxon>Mycobacteriaceae</taxon>
        <taxon>Mycobacterium</taxon>
        <taxon>Mycobacterium simiae complex</taxon>
    </lineage>
</organism>
<dbReference type="AlphaFoldDB" id="A0A1X0DW11"/>
<gene>
    <name evidence="1" type="ORF">BST25_00150</name>
</gene>
<reference evidence="1 2" key="1">
    <citation type="submission" date="2017-02" db="EMBL/GenBank/DDBJ databases">
        <title>The new phylogeny of genus Mycobacterium.</title>
        <authorList>
            <person name="Tortoli E."/>
            <person name="Trovato A."/>
            <person name="Cirillo D.M."/>
        </authorList>
    </citation>
    <scope>NUCLEOTIDE SEQUENCE [LARGE SCALE GENOMIC DNA]</scope>
    <source>
        <strain evidence="1 2">DSM 44471</strain>
    </source>
</reference>
<name>A0A1X0DW11_MYCHE</name>
<comment type="caution">
    <text evidence="1">The sequence shown here is derived from an EMBL/GenBank/DDBJ whole genome shotgun (WGS) entry which is preliminary data.</text>
</comment>
<dbReference type="EMBL" id="MVHR01000001">
    <property type="protein sequence ID" value="ORA76537.1"/>
    <property type="molecule type" value="Genomic_DNA"/>
</dbReference>
<dbReference type="RefSeq" id="WP_083071960.1">
    <property type="nucleotide sequence ID" value="NZ_AP022615.1"/>
</dbReference>
<keyword evidence="2" id="KW-1185">Reference proteome</keyword>